<dbReference type="InterPro" id="IPR023696">
    <property type="entry name" value="Ureohydrolase_dom_sf"/>
</dbReference>
<dbReference type="SUPFAM" id="SSF52768">
    <property type="entry name" value="Arginase/deacetylase"/>
    <property type="match status" value="1"/>
</dbReference>
<dbReference type="InterPro" id="IPR037138">
    <property type="entry name" value="His_deacetylse_dom_sf"/>
</dbReference>
<sequence>MRKTGFTFHELYLWHDIGNAPGNFLAGLQVQPGDHFEHPETKRRFRNLLEVSGLLEELVQIRPEAATVEQLQLVHSKDYIEKIRKMSDLSGGDAGEGAPFGKGSFEIALLATGGVIRLSKAVWNGEVDNGYALVRPPGHHAERDRGRGFCIFGNIAVAA</sequence>
<dbReference type="PANTHER" id="PTHR10625">
    <property type="entry name" value="HISTONE DEACETYLASE HDAC1-RELATED"/>
    <property type="match status" value="1"/>
</dbReference>
<name>A0A382FCP1_9ZZZZ</name>
<dbReference type="EMBL" id="UINC01049071">
    <property type="protein sequence ID" value="SVB60392.1"/>
    <property type="molecule type" value="Genomic_DNA"/>
</dbReference>
<dbReference type="AlphaFoldDB" id="A0A382FCP1"/>
<dbReference type="GO" id="GO:0000118">
    <property type="term" value="C:histone deacetylase complex"/>
    <property type="evidence" value="ECO:0007669"/>
    <property type="project" value="TreeGrafter"/>
</dbReference>
<gene>
    <name evidence="2" type="ORF">METZ01_LOCUS213246</name>
</gene>
<accession>A0A382FCP1</accession>
<feature type="non-terminal residue" evidence="2">
    <location>
        <position position="1"/>
    </location>
</feature>
<dbReference type="Gene3D" id="3.40.800.20">
    <property type="entry name" value="Histone deacetylase domain"/>
    <property type="match status" value="1"/>
</dbReference>
<proteinExistence type="predicted"/>
<feature type="non-terminal residue" evidence="2">
    <location>
        <position position="159"/>
    </location>
</feature>
<dbReference type="GO" id="GO:0004407">
    <property type="term" value="F:histone deacetylase activity"/>
    <property type="evidence" value="ECO:0007669"/>
    <property type="project" value="TreeGrafter"/>
</dbReference>
<dbReference type="Pfam" id="PF00850">
    <property type="entry name" value="Hist_deacetyl"/>
    <property type="match status" value="1"/>
</dbReference>
<protein>
    <recommendedName>
        <fullName evidence="1">Histone deacetylase domain-containing protein</fullName>
    </recommendedName>
</protein>
<dbReference type="GO" id="GO:0005737">
    <property type="term" value="C:cytoplasm"/>
    <property type="evidence" value="ECO:0007669"/>
    <property type="project" value="TreeGrafter"/>
</dbReference>
<organism evidence="2">
    <name type="scientific">marine metagenome</name>
    <dbReference type="NCBI Taxonomy" id="408172"/>
    <lineage>
        <taxon>unclassified sequences</taxon>
        <taxon>metagenomes</taxon>
        <taxon>ecological metagenomes</taxon>
    </lineage>
</organism>
<dbReference type="PANTHER" id="PTHR10625:SF31">
    <property type="entry name" value="HISTONE DEACETYLASE DOMAIN-CONTAINING PROTEIN"/>
    <property type="match status" value="1"/>
</dbReference>
<feature type="domain" description="Histone deacetylase" evidence="1">
    <location>
        <begin position="38"/>
        <end position="159"/>
    </location>
</feature>
<reference evidence="2" key="1">
    <citation type="submission" date="2018-05" db="EMBL/GenBank/DDBJ databases">
        <authorList>
            <person name="Lanie J.A."/>
            <person name="Ng W.-L."/>
            <person name="Kazmierczak K.M."/>
            <person name="Andrzejewski T.M."/>
            <person name="Davidsen T.M."/>
            <person name="Wayne K.J."/>
            <person name="Tettelin H."/>
            <person name="Glass J.I."/>
            <person name="Rusch D."/>
            <person name="Podicherti R."/>
            <person name="Tsui H.-C.T."/>
            <person name="Winkler M.E."/>
        </authorList>
    </citation>
    <scope>NUCLEOTIDE SEQUENCE</scope>
</reference>
<evidence type="ECO:0000259" key="1">
    <source>
        <dbReference type="Pfam" id="PF00850"/>
    </source>
</evidence>
<dbReference type="InterPro" id="IPR023801">
    <property type="entry name" value="His_deacetylse_dom"/>
</dbReference>
<evidence type="ECO:0000313" key="2">
    <source>
        <dbReference type="EMBL" id="SVB60392.1"/>
    </source>
</evidence>
<dbReference type="GO" id="GO:0040029">
    <property type="term" value="P:epigenetic regulation of gene expression"/>
    <property type="evidence" value="ECO:0007669"/>
    <property type="project" value="TreeGrafter"/>
</dbReference>